<evidence type="ECO:0000256" key="5">
    <source>
        <dbReference type="PROSITE-ProRule" id="PRU01016"/>
    </source>
</evidence>
<evidence type="ECO:0000313" key="7">
    <source>
        <dbReference type="EMBL" id="KAK2780470.1"/>
    </source>
</evidence>
<dbReference type="SUPFAM" id="SSF53335">
    <property type="entry name" value="S-adenosyl-L-methionine-dependent methyltransferases"/>
    <property type="match status" value="1"/>
</dbReference>
<dbReference type="InterPro" id="IPR029063">
    <property type="entry name" value="SAM-dependent_MTases_sf"/>
</dbReference>
<comment type="similarity">
    <text evidence="5">Belongs to the class I-like SAM-binding methyltransferase superfamily. C5-methyltransferase family.</text>
</comment>
<keyword evidence="2 5" id="KW-0489">Methyltransferase</keyword>
<dbReference type="Gene3D" id="3.40.50.150">
    <property type="entry name" value="Vaccinia Virus protein VP39"/>
    <property type="match status" value="1"/>
</dbReference>
<feature type="region of interest" description="Disordered" evidence="6">
    <location>
        <begin position="698"/>
        <end position="732"/>
    </location>
</feature>
<evidence type="ECO:0000256" key="1">
    <source>
        <dbReference type="ARBA" id="ARBA00011975"/>
    </source>
</evidence>
<keyword evidence="4 5" id="KW-0949">S-adenosyl-L-methionine</keyword>
<dbReference type="PANTHER" id="PTHR10629:SF52">
    <property type="entry name" value="DNA (CYTOSINE-5)-METHYLTRANSFERASE 1"/>
    <property type="match status" value="1"/>
</dbReference>
<organism evidence="7 8">
    <name type="scientific">Colletotrichum kahawae</name>
    <name type="common">Coffee berry disease fungus</name>
    <dbReference type="NCBI Taxonomy" id="34407"/>
    <lineage>
        <taxon>Eukaryota</taxon>
        <taxon>Fungi</taxon>
        <taxon>Dikarya</taxon>
        <taxon>Ascomycota</taxon>
        <taxon>Pezizomycotina</taxon>
        <taxon>Sordariomycetes</taxon>
        <taxon>Hypocreomycetidae</taxon>
        <taxon>Glomerellales</taxon>
        <taxon>Glomerellaceae</taxon>
        <taxon>Colletotrichum</taxon>
        <taxon>Colletotrichum gloeosporioides species complex</taxon>
    </lineage>
</organism>
<feature type="active site" evidence="5">
    <location>
        <position position="379"/>
    </location>
</feature>
<evidence type="ECO:0000256" key="4">
    <source>
        <dbReference type="ARBA" id="ARBA00022691"/>
    </source>
</evidence>
<evidence type="ECO:0000256" key="6">
    <source>
        <dbReference type="SAM" id="MobiDB-lite"/>
    </source>
</evidence>
<dbReference type="PRINTS" id="PR00105">
    <property type="entry name" value="C5METTRFRASE"/>
</dbReference>
<protein>
    <recommendedName>
        <fullName evidence="1">DNA (cytosine-5-)-methyltransferase</fullName>
        <ecNumber evidence="1">2.1.1.37</ecNumber>
    </recommendedName>
</protein>
<keyword evidence="3 5" id="KW-0808">Transferase</keyword>
<keyword evidence="8" id="KW-1185">Reference proteome</keyword>
<sequence>MNGRRAGESLNNAIDVDENDSVLEVDREVVEIARRVKNYQPRKNRSLASQASDGVDEEKDENLASEALAGLIDLTIDDEPIVVRRSRKRRPKPQREVPQREHEKVWHDGRWIKVDRLYELDPEQTPSTAIAVHFIKVTTILENLETGELKIYGMPFCRSRTLMAKLPRKLNEIFCLYEIDAEDDRPAEVQARIEVSAEALVHPRALHLTNAPYPEHRYAAHAYCSHEAVENGGPLVCRWNFFIHYRDWKMKAKGKAYHWTLERVRASEVKRADHKVEEDKLRQDWRGLTIKGGSHLPEAGADQRYTVFDSFCGAGGFTRGAERAGLHVQYAVDHWDKACDSYRLNFPETTLFQTSVDEFILSHADVPMRTDILHLSPPCQTWSPAHTIPGVNDEANIAALFACRSLVERLRPRIFTLEQTFGILQNCHDPFFCSLVGGFTDFGYSVTWKIVHLQTWGLPQTRKRLIMIGACPGEKLPPFPTATHSETGLGGLSKYVTIRQALRKIKDDSTFHNPDEEITDSPPPSGSVVSDPDQILKRCVTCSGGQNRHYSNTRAYTVREFASLQGFPVWHKFSPASKAVLKKQIGNAFPACVVKLLCEHLKHWLLETDGLAASRPGRASVGGRELVFVSEGPRQLSPLALGQPLPLPMDIGVASRNQAIVQPLLLPMDIGGGSRDQAIMLDEDEQCEIKFDIDSSDIQMEDVPMSDVPDSPRSATLSLPGTPEPPQAGCVRDLPIFID</sequence>
<dbReference type="EC" id="2.1.1.37" evidence="1"/>
<dbReference type="Pfam" id="PF00145">
    <property type="entry name" value="DNA_methylase"/>
    <property type="match status" value="2"/>
</dbReference>
<dbReference type="PANTHER" id="PTHR10629">
    <property type="entry name" value="CYTOSINE-SPECIFIC METHYLTRANSFERASE"/>
    <property type="match status" value="1"/>
</dbReference>
<dbReference type="Proteomes" id="UP001281614">
    <property type="component" value="Unassembled WGS sequence"/>
</dbReference>
<dbReference type="GO" id="GO:0003886">
    <property type="term" value="F:DNA (cytosine-5-)-methyltransferase activity"/>
    <property type="evidence" value="ECO:0007669"/>
    <property type="project" value="UniProtKB-EC"/>
</dbReference>
<proteinExistence type="inferred from homology"/>
<dbReference type="InterPro" id="IPR001525">
    <property type="entry name" value="C5_MeTfrase"/>
</dbReference>
<feature type="region of interest" description="Disordered" evidence="6">
    <location>
        <begin position="40"/>
        <end position="60"/>
    </location>
</feature>
<dbReference type="GO" id="GO:0005634">
    <property type="term" value="C:nucleus"/>
    <property type="evidence" value="ECO:0007669"/>
    <property type="project" value="TreeGrafter"/>
</dbReference>
<dbReference type="GO" id="GO:0003677">
    <property type="term" value="F:DNA binding"/>
    <property type="evidence" value="ECO:0007669"/>
    <property type="project" value="TreeGrafter"/>
</dbReference>
<comment type="caution">
    <text evidence="7">The sequence shown here is derived from an EMBL/GenBank/DDBJ whole genome shotgun (WGS) entry which is preliminary data.</text>
</comment>
<dbReference type="GO" id="GO:0044027">
    <property type="term" value="P:negative regulation of gene expression via chromosomal CpG island methylation"/>
    <property type="evidence" value="ECO:0007669"/>
    <property type="project" value="TreeGrafter"/>
</dbReference>
<dbReference type="AlphaFoldDB" id="A0AAD9YV36"/>
<dbReference type="GO" id="GO:0032259">
    <property type="term" value="P:methylation"/>
    <property type="evidence" value="ECO:0007669"/>
    <property type="project" value="UniProtKB-KW"/>
</dbReference>
<accession>A0AAD9YV36</accession>
<evidence type="ECO:0000256" key="3">
    <source>
        <dbReference type="ARBA" id="ARBA00022679"/>
    </source>
</evidence>
<reference evidence="7" key="1">
    <citation type="submission" date="2023-02" db="EMBL/GenBank/DDBJ databases">
        <title>Colletotrichum kahawae CIFC_Que2 genome sequencing and assembly.</title>
        <authorList>
            <person name="Baroncelli R."/>
        </authorList>
    </citation>
    <scope>NUCLEOTIDE SEQUENCE</scope>
    <source>
        <strain evidence="7">CIFC_Que2</strain>
    </source>
</reference>
<evidence type="ECO:0000313" key="8">
    <source>
        <dbReference type="Proteomes" id="UP001281614"/>
    </source>
</evidence>
<dbReference type="EMBL" id="VYYT01000001">
    <property type="protein sequence ID" value="KAK2780470.1"/>
    <property type="molecule type" value="Genomic_DNA"/>
</dbReference>
<evidence type="ECO:0000256" key="2">
    <source>
        <dbReference type="ARBA" id="ARBA00022603"/>
    </source>
</evidence>
<gene>
    <name evidence="7" type="ORF">CKAH01_00414</name>
</gene>
<name>A0AAD9YV36_COLKA</name>
<dbReference type="InterPro" id="IPR050390">
    <property type="entry name" value="C5-Methyltransferase"/>
</dbReference>
<dbReference type="Gene3D" id="3.90.120.10">
    <property type="entry name" value="DNA Methylase, subunit A, domain 2"/>
    <property type="match status" value="1"/>
</dbReference>
<dbReference type="PROSITE" id="PS51679">
    <property type="entry name" value="SAM_MT_C5"/>
    <property type="match status" value="1"/>
</dbReference>